<dbReference type="AlphaFoldDB" id="A0A6G1ITN0"/>
<proteinExistence type="predicted"/>
<organism evidence="2 3">
    <name type="scientific">Lentithecium fluviatile CBS 122367</name>
    <dbReference type="NCBI Taxonomy" id="1168545"/>
    <lineage>
        <taxon>Eukaryota</taxon>
        <taxon>Fungi</taxon>
        <taxon>Dikarya</taxon>
        <taxon>Ascomycota</taxon>
        <taxon>Pezizomycotina</taxon>
        <taxon>Dothideomycetes</taxon>
        <taxon>Pleosporomycetidae</taxon>
        <taxon>Pleosporales</taxon>
        <taxon>Massarineae</taxon>
        <taxon>Lentitheciaceae</taxon>
        <taxon>Lentithecium</taxon>
    </lineage>
</organism>
<dbReference type="OrthoDB" id="440553at2759"/>
<feature type="chain" id="PRO_5026104732" evidence="1">
    <location>
        <begin position="22"/>
        <end position="99"/>
    </location>
</feature>
<name>A0A6G1ITN0_9PLEO</name>
<protein>
    <submittedName>
        <fullName evidence="2">Uncharacterized protein</fullName>
    </submittedName>
</protein>
<feature type="signal peptide" evidence="1">
    <location>
        <begin position="1"/>
        <end position="21"/>
    </location>
</feature>
<reference evidence="2" key="1">
    <citation type="journal article" date="2020" name="Stud. Mycol.">
        <title>101 Dothideomycetes genomes: a test case for predicting lifestyles and emergence of pathogens.</title>
        <authorList>
            <person name="Haridas S."/>
            <person name="Albert R."/>
            <person name="Binder M."/>
            <person name="Bloem J."/>
            <person name="Labutti K."/>
            <person name="Salamov A."/>
            <person name="Andreopoulos B."/>
            <person name="Baker S."/>
            <person name="Barry K."/>
            <person name="Bills G."/>
            <person name="Bluhm B."/>
            <person name="Cannon C."/>
            <person name="Castanera R."/>
            <person name="Culley D."/>
            <person name="Daum C."/>
            <person name="Ezra D."/>
            <person name="Gonzalez J."/>
            <person name="Henrissat B."/>
            <person name="Kuo A."/>
            <person name="Liang C."/>
            <person name="Lipzen A."/>
            <person name="Lutzoni F."/>
            <person name="Magnuson J."/>
            <person name="Mondo S."/>
            <person name="Nolan M."/>
            <person name="Ohm R."/>
            <person name="Pangilinan J."/>
            <person name="Park H.-J."/>
            <person name="Ramirez L."/>
            <person name="Alfaro M."/>
            <person name="Sun H."/>
            <person name="Tritt A."/>
            <person name="Yoshinaga Y."/>
            <person name="Zwiers L.-H."/>
            <person name="Turgeon B."/>
            <person name="Goodwin S."/>
            <person name="Spatafora J."/>
            <person name="Crous P."/>
            <person name="Grigoriev I."/>
        </authorList>
    </citation>
    <scope>NUCLEOTIDE SEQUENCE</scope>
    <source>
        <strain evidence="2">CBS 122367</strain>
    </source>
</reference>
<keyword evidence="1" id="KW-0732">Signal</keyword>
<evidence type="ECO:0000313" key="3">
    <source>
        <dbReference type="Proteomes" id="UP000799291"/>
    </source>
</evidence>
<keyword evidence="3" id="KW-1185">Reference proteome</keyword>
<accession>A0A6G1ITN0</accession>
<sequence>MVQSRMLGGALSLAIVTTTLTTSVHSELASTSFTPTEINALLKTSYAFAELGSERAVFARQVFANGYNLQMKIAAGFSAAQILGTLMLWRKEQFKVPRG</sequence>
<dbReference type="Proteomes" id="UP000799291">
    <property type="component" value="Unassembled WGS sequence"/>
</dbReference>
<evidence type="ECO:0000256" key="1">
    <source>
        <dbReference type="SAM" id="SignalP"/>
    </source>
</evidence>
<evidence type="ECO:0000313" key="2">
    <source>
        <dbReference type="EMBL" id="KAF2681604.1"/>
    </source>
</evidence>
<dbReference type="EMBL" id="MU005590">
    <property type="protein sequence ID" value="KAF2681604.1"/>
    <property type="molecule type" value="Genomic_DNA"/>
</dbReference>
<gene>
    <name evidence="2" type="ORF">K458DRAFT_308950</name>
</gene>